<reference evidence="2" key="1">
    <citation type="submission" date="2017-05" db="EMBL/GenBank/DDBJ databases">
        <authorList>
            <person name="Sharma S."/>
            <person name="Sidhu C."/>
            <person name="Pinnaka A.K."/>
        </authorList>
    </citation>
    <scope>NUCLEOTIDE SEQUENCE [LARGE SCALE GENOMIC DNA]</scope>
    <source>
        <strain evidence="2">AK93</strain>
    </source>
</reference>
<gene>
    <name evidence="1" type="ORF">CAL65_20070</name>
</gene>
<organism evidence="1 2">
    <name type="scientific">Alkalilimnicola ehrlichii</name>
    <dbReference type="NCBI Taxonomy" id="351052"/>
    <lineage>
        <taxon>Bacteria</taxon>
        <taxon>Pseudomonadati</taxon>
        <taxon>Pseudomonadota</taxon>
        <taxon>Gammaproteobacteria</taxon>
        <taxon>Chromatiales</taxon>
        <taxon>Ectothiorhodospiraceae</taxon>
        <taxon>Alkalilimnicola</taxon>
    </lineage>
</organism>
<dbReference type="AlphaFoldDB" id="A0A3E0WJW8"/>
<keyword evidence="2" id="KW-1185">Reference proteome</keyword>
<protein>
    <submittedName>
        <fullName evidence="1">Uncharacterized protein</fullName>
    </submittedName>
</protein>
<accession>A0A3E0WJW8</accession>
<dbReference type="Proteomes" id="UP000256763">
    <property type="component" value="Unassembled WGS sequence"/>
</dbReference>
<proteinExistence type="predicted"/>
<comment type="caution">
    <text evidence="1">The sequence shown here is derived from an EMBL/GenBank/DDBJ whole genome shotgun (WGS) entry which is preliminary data.</text>
</comment>
<name>A0A3E0WJW8_9GAMM</name>
<evidence type="ECO:0000313" key="2">
    <source>
        <dbReference type="Proteomes" id="UP000256763"/>
    </source>
</evidence>
<dbReference type="EMBL" id="NFZW01000032">
    <property type="protein sequence ID" value="RFA32266.1"/>
    <property type="molecule type" value="Genomic_DNA"/>
</dbReference>
<sequence length="405" mass="46498">MLSLCLATTPTATAGLNWDSVELHGDVIAGYFYDYALLPRTMGRERQMQLMRAVLGVSVDISPHWRFFGEYNFVNTEIYRDDDERTRHDWYRNLGVDLVYYGNTDAREAYFEYSSARDADTRWLAMIGRQFTPVGFHPDSLPYWSRIDAPHTTFLSNGLFTGINFVGESGYWRLDTFYFMGQDHPDRSYNYYGVEVDPQVKGNAYPGVAARLMYDRPVGRGRIRAHASGHFDKLGSAIGSLERGKHNDYRMGGGFEVRTPLPRWLFVDTLELGAEAMRFRTGLTADGVQGNTGQEDTYNIYRNGYHGTIALERGKWRLHYTYEQLDRADSQVFGKVAELDPKHPAMDEVETSHILGLSYAFTDTLTWRVVYRALDNPFPEISGIGTYQGKYHGEDKILSDLRWRF</sequence>
<evidence type="ECO:0000313" key="1">
    <source>
        <dbReference type="EMBL" id="RFA32266.1"/>
    </source>
</evidence>